<comment type="catalytic activity">
    <reaction evidence="9">
        <text>O-phospho-L-threonyl-[protein] + H2O = L-threonyl-[protein] + phosphate</text>
        <dbReference type="Rhea" id="RHEA:47004"/>
        <dbReference type="Rhea" id="RHEA-COMP:11060"/>
        <dbReference type="Rhea" id="RHEA-COMP:11605"/>
        <dbReference type="ChEBI" id="CHEBI:15377"/>
        <dbReference type="ChEBI" id="CHEBI:30013"/>
        <dbReference type="ChEBI" id="CHEBI:43474"/>
        <dbReference type="ChEBI" id="CHEBI:61977"/>
        <dbReference type="EC" id="3.1.3.16"/>
    </reaction>
</comment>
<feature type="region of interest" description="Disordered" evidence="12">
    <location>
        <begin position="251"/>
        <end position="270"/>
    </location>
</feature>
<dbReference type="PROSITE" id="PS50056">
    <property type="entry name" value="TYR_PHOSPHATASE_2"/>
    <property type="match status" value="1"/>
</dbReference>
<evidence type="ECO:0000256" key="6">
    <source>
        <dbReference type="ARBA" id="ARBA00022912"/>
    </source>
</evidence>
<feature type="active site" description="Phosphocysteine intermediate" evidence="11">
    <location>
        <position position="108"/>
    </location>
</feature>
<dbReference type="PANTHER" id="PTHR45848">
    <property type="entry name" value="DUAL SPECIFICITY PROTEIN PHOSPHATASE 12 FAMILY MEMBER"/>
    <property type="match status" value="1"/>
</dbReference>
<evidence type="ECO:0008006" key="17">
    <source>
        <dbReference type="Google" id="ProtNLM"/>
    </source>
</evidence>
<name>A0AAV7X8V8_9NEOP</name>
<gene>
    <name evidence="15" type="ORF">ONE63_003941</name>
</gene>
<dbReference type="PANTHER" id="PTHR45848:SF4">
    <property type="entry name" value="DUAL SPECIFICITY PROTEIN PHOSPHATASE 12"/>
    <property type="match status" value="1"/>
</dbReference>
<evidence type="ECO:0000256" key="12">
    <source>
        <dbReference type="SAM" id="MobiDB-lite"/>
    </source>
</evidence>
<dbReference type="AlphaFoldDB" id="A0AAV7X8V8"/>
<comment type="catalytic activity">
    <reaction evidence="8">
        <text>O-phospho-L-seryl-[protein] + H2O = L-seryl-[protein] + phosphate</text>
        <dbReference type="Rhea" id="RHEA:20629"/>
        <dbReference type="Rhea" id="RHEA-COMP:9863"/>
        <dbReference type="Rhea" id="RHEA-COMP:11604"/>
        <dbReference type="ChEBI" id="CHEBI:15377"/>
        <dbReference type="ChEBI" id="CHEBI:29999"/>
        <dbReference type="ChEBI" id="CHEBI:43474"/>
        <dbReference type="ChEBI" id="CHEBI:83421"/>
        <dbReference type="EC" id="3.1.3.16"/>
    </reaction>
</comment>
<comment type="catalytic activity">
    <reaction evidence="10">
        <text>O-phospho-L-tyrosyl-[protein] + H2O = L-tyrosyl-[protein] + phosphate</text>
        <dbReference type="Rhea" id="RHEA:10684"/>
        <dbReference type="Rhea" id="RHEA-COMP:10136"/>
        <dbReference type="Rhea" id="RHEA-COMP:20101"/>
        <dbReference type="ChEBI" id="CHEBI:15377"/>
        <dbReference type="ChEBI" id="CHEBI:43474"/>
        <dbReference type="ChEBI" id="CHEBI:46858"/>
        <dbReference type="ChEBI" id="CHEBI:61978"/>
        <dbReference type="EC" id="3.1.3.48"/>
    </reaction>
</comment>
<reference evidence="15" key="1">
    <citation type="submission" date="2022-12" db="EMBL/GenBank/DDBJ databases">
        <title>Chromosome-level genome assembly of the bean flower thrips Megalurothrips usitatus.</title>
        <authorList>
            <person name="Ma L."/>
            <person name="Liu Q."/>
            <person name="Li H."/>
            <person name="Cai W."/>
        </authorList>
    </citation>
    <scope>NUCLEOTIDE SEQUENCE</scope>
    <source>
        <strain evidence="15">Cailab_2022a</strain>
    </source>
</reference>
<evidence type="ECO:0000256" key="1">
    <source>
        <dbReference type="ARBA" id="ARBA00004123"/>
    </source>
</evidence>
<proteinExistence type="inferred from homology"/>
<keyword evidence="16" id="KW-1185">Reference proteome</keyword>
<dbReference type="InterPro" id="IPR016130">
    <property type="entry name" value="Tyr_Pase_AS"/>
</dbReference>
<dbReference type="Gene3D" id="3.90.190.10">
    <property type="entry name" value="Protein tyrosine phosphatase superfamily"/>
    <property type="match status" value="1"/>
</dbReference>
<evidence type="ECO:0000256" key="5">
    <source>
        <dbReference type="ARBA" id="ARBA00022801"/>
    </source>
</evidence>
<evidence type="ECO:0000256" key="8">
    <source>
        <dbReference type="ARBA" id="ARBA00047761"/>
    </source>
</evidence>
<dbReference type="PROSITE" id="PS00383">
    <property type="entry name" value="TYR_PHOSPHATASE_1"/>
    <property type="match status" value="1"/>
</dbReference>
<evidence type="ECO:0000256" key="11">
    <source>
        <dbReference type="PIRSR" id="PIRSR000941-50"/>
    </source>
</evidence>
<feature type="compositionally biased region" description="Basic and acidic residues" evidence="12">
    <location>
        <begin position="1"/>
        <end position="15"/>
    </location>
</feature>
<evidence type="ECO:0000256" key="2">
    <source>
        <dbReference type="ARBA" id="ARBA00004496"/>
    </source>
</evidence>
<feature type="domain" description="Tyrosine specific protein phosphatases" evidence="14">
    <location>
        <begin position="82"/>
        <end position="142"/>
    </location>
</feature>
<dbReference type="PROSITE" id="PS50054">
    <property type="entry name" value="TYR_PHOSPHATASE_DUAL"/>
    <property type="match status" value="1"/>
</dbReference>
<dbReference type="SMART" id="SM00195">
    <property type="entry name" value="DSPc"/>
    <property type="match status" value="1"/>
</dbReference>
<feature type="compositionally biased region" description="Polar residues" evidence="12">
    <location>
        <begin position="251"/>
        <end position="263"/>
    </location>
</feature>
<evidence type="ECO:0000313" key="16">
    <source>
        <dbReference type="Proteomes" id="UP001075354"/>
    </source>
</evidence>
<feature type="domain" description="Tyrosine-protein phosphatase" evidence="13">
    <location>
        <begin position="18"/>
        <end position="164"/>
    </location>
</feature>
<evidence type="ECO:0000256" key="3">
    <source>
        <dbReference type="ARBA" id="ARBA00008601"/>
    </source>
</evidence>
<evidence type="ECO:0000256" key="9">
    <source>
        <dbReference type="ARBA" id="ARBA00048336"/>
    </source>
</evidence>
<dbReference type="Pfam" id="PF00782">
    <property type="entry name" value="DSPc"/>
    <property type="match status" value="1"/>
</dbReference>
<sequence>MSKSKDSGILQREDFDAGPSNLDEIEPNLWLGNLTAATDIDTLQSHGINHILTVDSCSLPCAITERRGMVTKFFKITDTAQEDLLSIIEDAVAFITSSLESGVLLVHCYFGVSRSAALVIAYLMQKYRISYDCAFQKAKEKRRFVGPNSGFQSQLKLYHTMGWKVDISNPQFKLYRLHCAAYHVSKARILPTAFMDLVQPDPALIRAKPEPLVYRCRKCRRIVASASNLLPHIPKENPKWTDPRLTELMQSSSGKYSVKSPQTPDGPAVNDMPAIPPVSACRETYFIEPLGWMAEVQHQQQGKLNCPKCATKLGSFSWIMGCQCPCGAKVSPAFYLVPSKVDWSNFVQNVQVTV</sequence>
<dbReference type="CDD" id="cd14498">
    <property type="entry name" value="DSP"/>
    <property type="match status" value="1"/>
</dbReference>
<dbReference type="GO" id="GO:0005737">
    <property type="term" value="C:cytoplasm"/>
    <property type="evidence" value="ECO:0007669"/>
    <property type="project" value="UniProtKB-SubCell"/>
</dbReference>
<dbReference type="InterPro" id="IPR029021">
    <property type="entry name" value="Prot-tyrosine_phosphatase-like"/>
</dbReference>
<comment type="similarity">
    <text evidence="3">Belongs to the protein-tyrosine phosphatase family. Non-receptor class dual specificity subfamily.</text>
</comment>
<dbReference type="EMBL" id="JAPTSV010000014">
    <property type="protein sequence ID" value="KAJ1520853.1"/>
    <property type="molecule type" value="Genomic_DNA"/>
</dbReference>
<dbReference type="FunFam" id="3.90.190.10:FF:000056">
    <property type="entry name" value="Dual specificity phosphatase 12"/>
    <property type="match status" value="1"/>
</dbReference>
<dbReference type="PIRSF" id="PIRSF000941">
    <property type="entry name" value="DUSP12"/>
    <property type="match status" value="1"/>
</dbReference>
<keyword evidence="5" id="KW-0378">Hydrolase</keyword>
<dbReference type="Proteomes" id="UP001075354">
    <property type="component" value="Chromosome 14"/>
</dbReference>
<evidence type="ECO:0000259" key="13">
    <source>
        <dbReference type="PROSITE" id="PS50054"/>
    </source>
</evidence>
<keyword evidence="7" id="KW-0539">Nucleus</keyword>
<accession>A0AAV7X8V8</accession>
<dbReference type="InterPro" id="IPR000387">
    <property type="entry name" value="Tyr_Pase_dom"/>
</dbReference>
<dbReference type="InterPro" id="IPR000340">
    <property type="entry name" value="Dual-sp_phosphatase_cat-dom"/>
</dbReference>
<keyword evidence="6" id="KW-0904">Protein phosphatase</keyword>
<dbReference type="GO" id="GO:0005634">
    <property type="term" value="C:nucleus"/>
    <property type="evidence" value="ECO:0007669"/>
    <property type="project" value="UniProtKB-SubCell"/>
</dbReference>
<evidence type="ECO:0000256" key="7">
    <source>
        <dbReference type="ARBA" id="ARBA00023242"/>
    </source>
</evidence>
<evidence type="ECO:0000256" key="10">
    <source>
        <dbReference type="ARBA" id="ARBA00051722"/>
    </source>
</evidence>
<comment type="caution">
    <text evidence="15">The sequence shown here is derived from an EMBL/GenBank/DDBJ whole genome shotgun (WGS) entry which is preliminary data.</text>
</comment>
<evidence type="ECO:0000256" key="4">
    <source>
        <dbReference type="ARBA" id="ARBA00022490"/>
    </source>
</evidence>
<protein>
    <recommendedName>
        <fullName evidence="17">Protein-tyrosine-phosphatase</fullName>
    </recommendedName>
</protein>
<dbReference type="SUPFAM" id="SSF52799">
    <property type="entry name" value="(Phosphotyrosine protein) phosphatases II"/>
    <property type="match status" value="1"/>
</dbReference>
<organism evidence="15 16">
    <name type="scientific">Megalurothrips usitatus</name>
    <name type="common">bean blossom thrips</name>
    <dbReference type="NCBI Taxonomy" id="439358"/>
    <lineage>
        <taxon>Eukaryota</taxon>
        <taxon>Metazoa</taxon>
        <taxon>Ecdysozoa</taxon>
        <taxon>Arthropoda</taxon>
        <taxon>Hexapoda</taxon>
        <taxon>Insecta</taxon>
        <taxon>Pterygota</taxon>
        <taxon>Neoptera</taxon>
        <taxon>Paraneoptera</taxon>
        <taxon>Thysanoptera</taxon>
        <taxon>Terebrantia</taxon>
        <taxon>Thripoidea</taxon>
        <taxon>Thripidae</taxon>
        <taxon>Megalurothrips</taxon>
    </lineage>
</organism>
<evidence type="ECO:0000259" key="14">
    <source>
        <dbReference type="PROSITE" id="PS50056"/>
    </source>
</evidence>
<evidence type="ECO:0000313" key="15">
    <source>
        <dbReference type="EMBL" id="KAJ1520853.1"/>
    </source>
</evidence>
<comment type="subcellular location">
    <subcellularLocation>
        <location evidence="2">Cytoplasm</location>
    </subcellularLocation>
    <subcellularLocation>
        <location evidence="1">Nucleus</location>
    </subcellularLocation>
</comment>
<dbReference type="GO" id="GO:0004722">
    <property type="term" value="F:protein serine/threonine phosphatase activity"/>
    <property type="evidence" value="ECO:0007669"/>
    <property type="project" value="UniProtKB-EC"/>
</dbReference>
<dbReference type="GO" id="GO:0008138">
    <property type="term" value="F:protein tyrosine/serine/threonine phosphatase activity"/>
    <property type="evidence" value="ECO:0007669"/>
    <property type="project" value="InterPro"/>
</dbReference>
<keyword evidence="4" id="KW-0963">Cytoplasm</keyword>
<feature type="region of interest" description="Disordered" evidence="12">
    <location>
        <begin position="1"/>
        <end position="20"/>
    </location>
</feature>
<dbReference type="GO" id="GO:0004725">
    <property type="term" value="F:protein tyrosine phosphatase activity"/>
    <property type="evidence" value="ECO:0007669"/>
    <property type="project" value="UniProtKB-EC"/>
</dbReference>
<dbReference type="InterPro" id="IPR016278">
    <property type="entry name" value="DUSP12"/>
</dbReference>
<dbReference type="InterPro" id="IPR020422">
    <property type="entry name" value="TYR_PHOSPHATASE_DUAL_dom"/>
</dbReference>